<keyword evidence="2" id="KW-0489">Methyltransferase</keyword>
<dbReference type="Gene3D" id="3.40.50.150">
    <property type="entry name" value="Vaccinia Virus protein VP39"/>
    <property type="match status" value="1"/>
</dbReference>
<evidence type="ECO:0000313" key="3">
    <source>
        <dbReference type="Proteomes" id="UP000053260"/>
    </source>
</evidence>
<organism evidence="2 3">
    <name type="scientific">Streptomyces dysideae</name>
    <dbReference type="NCBI Taxonomy" id="909626"/>
    <lineage>
        <taxon>Bacteria</taxon>
        <taxon>Bacillati</taxon>
        <taxon>Actinomycetota</taxon>
        <taxon>Actinomycetes</taxon>
        <taxon>Kitasatosporales</taxon>
        <taxon>Streptomycetaceae</taxon>
        <taxon>Streptomyces</taxon>
    </lineage>
</organism>
<reference evidence="2 3" key="1">
    <citation type="submission" date="2015-10" db="EMBL/GenBank/DDBJ databases">
        <title>Draft genome sequence of Streptomyces sp. RV15, isolated from a marine sponge.</title>
        <authorList>
            <person name="Ruckert C."/>
            <person name="Abdelmohsen U.R."/>
            <person name="Winkler A."/>
            <person name="Hentschel U."/>
            <person name="Kalinowski J."/>
            <person name="Kampfer P."/>
            <person name="Glaeser S."/>
        </authorList>
    </citation>
    <scope>NUCLEOTIDE SEQUENCE [LARGE SCALE GENOMIC DNA]</scope>
    <source>
        <strain evidence="2 3">RV15</strain>
    </source>
</reference>
<evidence type="ECO:0000259" key="1">
    <source>
        <dbReference type="Pfam" id="PF08241"/>
    </source>
</evidence>
<name>A0A101UQ82_9ACTN</name>
<dbReference type="SUPFAM" id="SSF53335">
    <property type="entry name" value="S-adenosyl-L-methionine-dependent methyltransferases"/>
    <property type="match status" value="1"/>
</dbReference>
<dbReference type="GO" id="GO:0017000">
    <property type="term" value="P:antibiotic biosynthetic process"/>
    <property type="evidence" value="ECO:0007669"/>
    <property type="project" value="UniProtKB-ARBA"/>
</dbReference>
<dbReference type="AlphaFoldDB" id="A0A101UQ82"/>
<sequence length="209" mass="22462">MSLAESWDRYAVGSKPRRTMNAKGDTTWLNWTQYADHGPNESLLGPVAGRRVLELGSGSGSNLAHLVTLGATGQGVDIAPARETVARERWGNLPGLDFRTAEATAFLNETDETFDVVLSIFGAVWFVDPDILLPLIRSRMAPGGILAFSHLPPGGQGPKPAKAGLRHDRTLDEWSRILTGHGFSDVRVSLIDPPEGRAVGTMLVRALAA</sequence>
<keyword evidence="2" id="KW-0808">Transferase</keyword>
<comment type="caution">
    <text evidence="2">The sequence shown here is derived from an EMBL/GenBank/DDBJ whole genome shotgun (WGS) entry which is preliminary data.</text>
</comment>
<feature type="domain" description="Methyltransferase type 11" evidence="1">
    <location>
        <begin position="53"/>
        <end position="148"/>
    </location>
</feature>
<dbReference type="PANTHER" id="PTHR43861">
    <property type="entry name" value="TRANS-ACONITATE 2-METHYLTRANSFERASE-RELATED"/>
    <property type="match status" value="1"/>
</dbReference>
<dbReference type="InterPro" id="IPR029063">
    <property type="entry name" value="SAM-dependent_MTases_sf"/>
</dbReference>
<dbReference type="Pfam" id="PF08241">
    <property type="entry name" value="Methyltransf_11"/>
    <property type="match status" value="1"/>
</dbReference>
<dbReference type="CDD" id="cd02440">
    <property type="entry name" value="AdoMet_MTases"/>
    <property type="match status" value="1"/>
</dbReference>
<dbReference type="Proteomes" id="UP000053260">
    <property type="component" value="Unassembled WGS sequence"/>
</dbReference>
<proteinExistence type="predicted"/>
<accession>A0A101UQ82</accession>
<dbReference type="OrthoDB" id="22151at2"/>
<evidence type="ECO:0000313" key="2">
    <source>
        <dbReference type="EMBL" id="KUO14873.1"/>
    </source>
</evidence>
<dbReference type="GO" id="GO:0032259">
    <property type="term" value="P:methylation"/>
    <property type="evidence" value="ECO:0007669"/>
    <property type="project" value="UniProtKB-KW"/>
</dbReference>
<dbReference type="EMBL" id="LMXB01000129">
    <property type="protein sequence ID" value="KUO14873.1"/>
    <property type="molecule type" value="Genomic_DNA"/>
</dbReference>
<dbReference type="STRING" id="909626.AQJ91_44470"/>
<dbReference type="InterPro" id="IPR013216">
    <property type="entry name" value="Methyltransf_11"/>
</dbReference>
<dbReference type="GO" id="GO:0008757">
    <property type="term" value="F:S-adenosylmethionine-dependent methyltransferase activity"/>
    <property type="evidence" value="ECO:0007669"/>
    <property type="project" value="InterPro"/>
</dbReference>
<gene>
    <name evidence="2" type="ORF">AQJ91_44470</name>
</gene>
<protein>
    <submittedName>
        <fullName evidence="2">Methyltransferase type 11</fullName>
    </submittedName>
</protein>
<keyword evidence="3" id="KW-1185">Reference proteome</keyword>